<accession>B1XTX2</accession>
<sequence length="32" mass="3479">MVSVGDQVRISRVGRKAGPLPDEIQAPWGFVI</sequence>
<dbReference type="HOGENOM" id="CLU_3390751_0_0_4"/>
<gene>
    <name evidence="1" type="ordered locus">Pnec_0537</name>
</gene>
<name>B1XTX2_POLNS</name>
<dbReference type="EMBL" id="CP001010">
    <property type="protein sequence ID" value="ACB43799.1"/>
    <property type="molecule type" value="Genomic_DNA"/>
</dbReference>
<dbReference type="AlphaFoldDB" id="B1XTX2"/>
<proteinExistence type="predicted"/>
<reference evidence="1" key="1">
    <citation type="submission" date="2008-03" db="EMBL/GenBank/DDBJ databases">
        <title>Complete sequence of Polynucleobacter necessarius STIR1.</title>
        <authorList>
            <consortium name="US DOE Joint Genome Institute"/>
            <person name="Copeland A."/>
            <person name="Lucas S."/>
            <person name="Lapidus A."/>
            <person name="Barry K."/>
            <person name="Detter J.C."/>
            <person name="Glavina del Rio T."/>
            <person name="Hammon N."/>
            <person name="Israni S."/>
            <person name="Dalin E."/>
            <person name="Tice H."/>
            <person name="Pitluck S."/>
            <person name="Chain P."/>
            <person name="Malfatti S."/>
            <person name="Shin M."/>
            <person name="Vergez L."/>
            <person name="Schmutz J."/>
            <person name="Larimer F."/>
            <person name="Land M."/>
            <person name="Hauser L."/>
            <person name="Kyrpides N."/>
            <person name="Kim E."/>
            <person name="Hahn M."/>
            <person name="Richardson P."/>
        </authorList>
    </citation>
    <scope>NUCLEOTIDE SEQUENCE [LARGE SCALE GENOMIC DNA]</scope>
    <source>
        <strain evidence="1">STIR1</strain>
    </source>
</reference>
<organism evidence="1">
    <name type="scientific">Polynucleobacter necessarius subsp. necessarius (strain STIR1)</name>
    <dbReference type="NCBI Taxonomy" id="452638"/>
    <lineage>
        <taxon>Bacteria</taxon>
        <taxon>Pseudomonadati</taxon>
        <taxon>Pseudomonadota</taxon>
        <taxon>Betaproteobacteria</taxon>
        <taxon>Burkholderiales</taxon>
        <taxon>Burkholderiaceae</taxon>
        <taxon>Polynucleobacter</taxon>
    </lineage>
</organism>
<dbReference type="KEGG" id="pne:Pnec_0537"/>
<evidence type="ECO:0000313" key="1">
    <source>
        <dbReference type="EMBL" id="ACB43799.1"/>
    </source>
</evidence>
<dbReference type="STRING" id="452638.Pnec_0537"/>
<protein>
    <submittedName>
        <fullName evidence="1">Uncharacterized protein</fullName>
    </submittedName>
</protein>